<feature type="transmembrane region" description="Helical" evidence="1">
    <location>
        <begin position="356"/>
        <end position="379"/>
    </location>
</feature>
<comment type="caution">
    <text evidence="2">The sequence shown here is derived from an EMBL/GenBank/DDBJ whole genome shotgun (WGS) entry which is preliminary data.</text>
</comment>
<keyword evidence="1" id="KW-1133">Transmembrane helix</keyword>
<dbReference type="InterPro" id="IPR036259">
    <property type="entry name" value="MFS_trans_sf"/>
</dbReference>
<feature type="transmembrane region" description="Helical" evidence="1">
    <location>
        <begin position="321"/>
        <end position="344"/>
    </location>
</feature>
<feature type="transmembrane region" description="Helical" evidence="1">
    <location>
        <begin position="219"/>
        <end position="238"/>
    </location>
</feature>
<evidence type="ECO:0000313" key="2">
    <source>
        <dbReference type="EMBL" id="RYU97412.1"/>
    </source>
</evidence>
<protein>
    <recommendedName>
        <fullName evidence="4">MFS transporter</fullName>
    </recommendedName>
</protein>
<dbReference type="EMBL" id="SEWF01000002">
    <property type="protein sequence ID" value="RYU97412.1"/>
    <property type="molecule type" value="Genomic_DNA"/>
</dbReference>
<feature type="transmembrane region" description="Helical" evidence="1">
    <location>
        <begin position="45"/>
        <end position="66"/>
    </location>
</feature>
<name>A0A4Q5M4Y5_9BACT</name>
<dbReference type="SUPFAM" id="SSF103473">
    <property type="entry name" value="MFS general substrate transporter"/>
    <property type="match status" value="1"/>
</dbReference>
<dbReference type="Gene3D" id="1.20.1250.20">
    <property type="entry name" value="MFS general substrate transporter like domains"/>
    <property type="match status" value="1"/>
</dbReference>
<feature type="transmembrane region" description="Helical" evidence="1">
    <location>
        <begin position="12"/>
        <end position="33"/>
    </location>
</feature>
<gene>
    <name evidence="2" type="ORF">EWM59_01605</name>
</gene>
<keyword evidence="3" id="KW-1185">Reference proteome</keyword>
<feature type="transmembrane region" description="Helical" evidence="1">
    <location>
        <begin position="87"/>
        <end position="104"/>
    </location>
</feature>
<sequence>MQKLKAYLADNSLPFTLFTSLAAFFTYLLFYPFRRAYTAATYEELFFFGVNYKILIITAQVLGFAVSKGLGIKYVSEMQPANRARNLIIIILLSWLCYLFFALVPAPYNLFFIFLASLPLGMVYGIMLGFLEGRRVTDLLVAVLTASFIMGSGFAKSIGKWVMTTLEVSEFWMPFVACAIMLIPFSLCVWLMGQIPPPNMADKASRSERKPMQKEDRRAFIKKFTLSLTIFVISYILLTTFREFRDNFAPEIWKTLGYGNNSAIFTQTEIPIAITVLVMMAAMRWVQNNYKAFVIIECVMLLGGALIGISTLLYQQGILSPVSWLTLLGLGLYMAYAMCNSLYFERMIAAFKESGTVGFMITFADYYAYLGSILVLFYKNFFQKSINYHEFFIYLSYTISVIYMILVALSMWNLKVYHDFLNRMKEK</sequence>
<accession>A0A4Q5M4Y5</accession>
<dbReference type="Proteomes" id="UP000293162">
    <property type="component" value="Unassembled WGS sequence"/>
</dbReference>
<evidence type="ECO:0000256" key="1">
    <source>
        <dbReference type="SAM" id="Phobius"/>
    </source>
</evidence>
<feature type="transmembrane region" description="Helical" evidence="1">
    <location>
        <begin position="110"/>
        <end position="131"/>
    </location>
</feature>
<organism evidence="2 3">
    <name type="scientific">Emticicia agri</name>
    <dbReference type="NCBI Taxonomy" id="2492393"/>
    <lineage>
        <taxon>Bacteria</taxon>
        <taxon>Pseudomonadati</taxon>
        <taxon>Bacteroidota</taxon>
        <taxon>Cytophagia</taxon>
        <taxon>Cytophagales</taxon>
        <taxon>Leadbetterellaceae</taxon>
        <taxon>Emticicia</taxon>
    </lineage>
</organism>
<dbReference type="RefSeq" id="WP_130019194.1">
    <property type="nucleotide sequence ID" value="NZ_SEWF01000002.1"/>
</dbReference>
<proteinExistence type="predicted"/>
<feature type="transmembrane region" description="Helical" evidence="1">
    <location>
        <begin position="391"/>
        <end position="414"/>
    </location>
</feature>
<keyword evidence="1" id="KW-0812">Transmembrane</keyword>
<dbReference type="InterPro" id="IPR043745">
    <property type="entry name" value="DUF5690"/>
</dbReference>
<dbReference type="Pfam" id="PF18943">
    <property type="entry name" value="DUF5690"/>
    <property type="match status" value="1"/>
</dbReference>
<reference evidence="2 3" key="1">
    <citation type="submission" date="2019-02" db="EMBL/GenBank/DDBJ databases">
        <title>Bacterial novel species Emticicia sp. 17J42-9 isolated from soil.</title>
        <authorList>
            <person name="Jung H.-Y."/>
        </authorList>
    </citation>
    <scope>NUCLEOTIDE SEQUENCE [LARGE SCALE GENOMIC DNA]</scope>
    <source>
        <strain evidence="2 3">17J42-9</strain>
    </source>
</reference>
<dbReference type="AlphaFoldDB" id="A0A4Q5M4Y5"/>
<feature type="transmembrane region" description="Helical" evidence="1">
    <location>
        <begin position="258"/>
        <end position="280"/>
    </location>
</feature>
<evidence type="ECO:0000313" key="3">
    <source>
        <dbReference type="Proteomes" id="UP000293162"/>
    </source>
</evidence>
<feature type="transmembrane region" description="Helical" evidence="1">
    <location>
        <begin position="138"/>
        <end position="159"/>
    </location>
</feature>
<evidence type="ECO:0008006" key="4">
    <source>
        <dbReference type="Google" id="ProtNLM"/>
    </source>
</evidence>
<dbReference type="OrthoDB" id="182994at2"/>
<feature type="transmembrane region" description="Helical" evidence="1">
    <location>
        <begin position="171"/>
        <end position="193"/>
    </location>
</feature>
<keyword evidence="1" id="KW-0472">Membrane</keyword>
<feature type="transmembrane region" description="Helical" evidence="1">
    <location>
        <begin position="292"/>
        <end position="315"/>
    </location>
</feature>